<dbReference type="Gene3D" id="3.30.1150.10">
    <property type="match status" value="1"/>
</dbReference>
<keyword evidence="2" id="KW-0472">Membrane</keyword>
<keyword evidence="2" id="KW-1133">Transmembrane helix</keyword>
<keyword evidence="2" id="KW-0812">Transmembrane</keyword>
<feature type="compositionally biased region" description="Basic residues" evidence="1">
    <location>
        <begin position="114"/>
        <end position="130"/>
    </location>
</feature>
<evidence type="ECO:0000256" key="1">
    <source>
        <dbReference type="SAM" id="MobiDB-lite"/>
    </source>
</evidence>
<proteinExistence type="predicted"/>
<dbReference type="SUPFAM" id="SSF74653">
    <property type="entry name" value="TolA/TonB C-terminal domain"/>
    <property type="match status" value="1"/>
</dbReference>
<accession>A0A1C3RHP6</accession>
<dbReference type="STRING" id="1867952.MTBPR1_30171"/>
<keyword evidence="4" id="KW-1185">Reference proteome</keyword>
<sequence>MRSSLFISFLFHVFVILVAYFGIPLLPDNELIVEPPIVVEVVNIDDISNVPAPTPKAKKPDVKKPEPKKAKPKPPPPAPAKPEPEPEAEAEIIPDKKSKPKPKKKEPKKEVSKPKPRVKTVKLARKPKPPKKNDFDSLMKNLAPTLKETPKVVEKKEQEQFKLDDLAKEIQEAIKKPSKFSDPNKKVSMSEIDALRQHIAQCWNPPIGAREAENLKIEIEVTMNPDATPRAASIGSRSNLSDPFYRAAAESALRAVNNRRCWPYPLSPETYGQWRDLTLVFDPRELLGL</sequence>
<dbReference type="EMBL" id="FLYE01000023">
    <property type="protein sequence ID" value="SCA56801.1"/>
    <property type="molecule type" value="Genomic_DNA"/>
</dbReference>
<name>A0A1C3RHP6_9PROT</name>
<evidence type="ECO:0000256" key="2">
    <source>
        <dbReference type="SAM" id="Phobius"/>
    </source>
</evidence>
<evidence type="ECO:0000313" key="4">
    <source>
        <dbReference type="Proteomes" id="UP000231658"/>
    </source>
</evidence>
<dbReference type="RefSeq" id="WP_069188867.1">
    <property type="nucleotide sequence ID" value="NZ_FLYE01000023.1"/>
</dbReference>
<feature type="compositionally biased region" description="Basic and acidic residues" evidence="1">
    <location>
        <begin position="58"/>
        <end position="69"/>
    </location>
</feature>
<organism evidence="3 4">
    <name type="scientific">Candidatus Terasakiella magnetica</name>
    <dbReference type="NCBI Taxonomy" id="1867952"/>
    <lineage>
        <taxon>Bacteria</taxon>
        <taxon>Pseudomonadati</taxon>
        <taxon>Pseudomonadota</taxon>
        <taxon>Alphaproteobacteria</taxon>
        <taxon>Rhodospirillales</taxon>
        <taxon>Terasakiellaceae</taxon>
        <taxon>Terasakiella</taxon>
    </lineage>
</organism>
<dbReference type="Proteomes" id="UP000231658">
    <property type="component" value="Unassembled WGS sequence"/>
</dbReference>
<feature type="transmembrane region" description="Helical" evidence="2">
    <location>
        <begin position="5"/>
        <end position="26"/>
    </location>
</feature>
<reference evidence="3 4" key="1">
    <citation type="submission" date="2016-07" db="EMBL/GenBank/DDBJ databases">
        <authorList>
            <person name="Lefevre C.T."/>
        </authorList>
    </citation>
    <scope>NUCLEOTIDE SEQUENCE [LARGE SCALE GENOMIC DNA]</scope>
    <source>
        <strain evidence="3">PR1</strain>
    </source>
</reference>
<evidence type="ECO:0000313" key="3">
    <source>
        <dbReference type="EMBL" id="SCA56801.1"/>
    </source>
</evidence>
<dbReference type="AlphaFoldDB" id="A0A1C3RHP6"/>
<feature type="region of interest" description="Disordered" evidence="1">
    <location>
        <begin position="49"/>
        <end position="137"/>
    </location>
</feature>
<protein>
    <submittedName>
        <fullName evidence="3">Uncharacterized protein</fullName>
    </submittedName>
</protein>
<gene>
    <name evidence="3" type="ORF">MTBPR1_30171</name>
</gene>